<gene>
    <name evidence="1" type="ORF">D9X91_21915</name>
</gene>
<dbReference type="EMBL" id="RCVZ01000031">
    <property type="protein sequence ID" value="RLQ89992.1"/>
    <property type="molecule type" value="Genomic_DNA"/>
</dbReference>
<dbReference type="AlphaFoldDB" id="A0A3L7JN51"/>
<dbReference type="OrthoDB" id="9939966at2"/>
<evidence type="ECO:0000313" key="2">
    <source>
        <dbReference type="Proteomes" id="UP000276770"/>
    </source>
</evidence>
<reference evidence="1 2" key="1">
    <citation type="submission" date="2018-10" db="EMBL/GenBank/DDBJ databases">
        <title>Falsibacillus sp. genome draft.</title>
        <authorList>
            <person name="Shi S."/>
        </authorList>
    </citation>
    <scope>NUCLEOTIDE SEQUENCE [LARGE SCALE GENOMIC DNA]</scope>
    <source>
        <strain evidence="1 2">GY 10110</strain>
    </source>
</reference>
<keyword evidence="2" id="KW-1185">Reference proteome</keyword>
<dbReference type="Proteomes" id="UP000276770">
    <property type="component" value="Unassembled WGS sequence"/>
</dbReference>
<comment type="caution">
    <text evidence="1">The sequence shown here is derived from an EMBL/GenBank/DDBJ whole genome shotgun (WGS) entry which is preliminary data.</text>
</comment>
<sequence>MFEKEQELISKAKTLGQKDALQVMIKNPEILDPLVYTLFAIVAGVDKILPHDKYCLLLKKKAIKTSNKKLIQMVQEFEGVIK</sequence>
<organism evidence="1 2">
    <name type="scientific">Falsibacillus albus</name>
    <dbReference type="NCBI Taxonomy" id="2478915"/>
    <lineage>
        <taxon>Bacteria</taxon>
        <taxon>Bacillati</taxon>
        <taxon>Bacillota</taxon>
        <taxon>Bacilli</taxon>
        <taxon>Bacillales</taxon>
        <taxon>Bacillaceae</taxon>
        <taxon>Falsibacillus</taxon>
    </lineage>
</organism>
<dbReference type="RefSeq" id="WP_121682789.1">
    <property type="nucleotide sequence ID" value="NZ_RCVZ01000031.1"/>
</dbReference>
<proteinExistence type="predicted"/>
<accession>A0A3L7JN51</accession>
<protein>
    <submittedName>
        <fullName evidence="1">Uncharacterized protein</fullName>
    </submittedName>
</protein>
<name>A0A3L7JN51_9BACI</name>
<evidence type="ECO:0000313" key="1">
    <source>
        <dbReference type="EMBL" id="RLQ89992.1"/>
    </source>
</evidence>